<gene>
    <name evidence="1" type="ORF">D0T11_08345</name>
</gene>
<dbReference type="OrthoDB" id="5496437at2"/>
<protein>
    <recommendedName>
        <fullName evidence="3">Pyridoxal phosphate-dependent aminotransferase family protein</fullName>
    </recommendedName>
</protein>
<proteinExistence type="predicted"/>
<dbReference type="Gene3D" id="3.40.640.10">
    <property type="entry name" value="Type I PLP-dependent aspartate aminotransferase-like (Major domain)"/>
    <property type="match status" value="1"/>
</dbReference>
<reference evidence="1 2" key="1">
    <citation type="submission" date="2019-01" db="EMBL/GenBank/DDBJ databases">
        <title>Hymenobacter humicola sp. nov., isolated from soils in Antarctica.</title>
        <authorList>
            <person name="Sedlacek I."/>
            <person name="Holochova P."/>
            <person name="Kralova S."/>
            <person name="Pantucek R."/>
            <person name="Stankova E."/>
            <person name="Vrbovska V."/>
            <person name="Kristofova L."/>
            <person name="Svec P."/>
            <person name="Busse H.-J."/>
        </authorList>
    </citation>
    <scope>NUCLEOTIDE SEQUENCE [LARGE SCALE GENOMIC DNA]</scope>
    <source>
        <strain evidence="1 2">CCM 8852</strain>
    </source>
</reference>
<dbReference type="RefSeq" id="WP_119655328.1">
    <property type="nucleotide sequence ID" value="NZ_JBHUOI010000009.1"/>
</dbReference>
<dbReference type="SUPFAM" id="SSF53383">
    <property type="entry name" value="PLP-dependent transferases"/>
    <property type="match status" value="1"/>
</dbReference>
<dbReference type="InterPro" id="IPR015421">
    <property type="entry name" value="PyrdxlP-dep_Trfase_major"/>
</dbReference>
<comment type="caution">
    <text evidence="1">The sequence shown here is derived from an EMBL/GenBank/DDBJ whole genome shotgun (WGS) entry which is preliminary data.</text>
</comment>
<evidence type="ECO:0008006" key="3">
    <source>
        <dbReference type="Google" id="ProtNLM"/>
    </source>
</evidence>
<sequence length="374" mass="39495">MLDFTSALYLGRPALPAQLPAGLGLTTGQPAALRESGLAGAVGAEVARRQGLEAGLLAPSTLHLFWDVVHLLPPKAVLLLDEALYPVGRWGAEHALLRGHQVVRFRSGDLAQLGRLLAAYARAGRVPWLLSDGWLLAAGRPAPLADYQRLLRPFPGSVLLVDDTQAFGLLGAAPGPGSPWGRGGGGSLVHAGVAGAGVLTITSLAKGLGVPVAVLAGSATHLTRFRQRSETRVHTSPASELHAWLAAQALHQDARSGDVRRHRLLCRICQFRQALTAGGLRPAGGLFPVQKLRLSAAHAAFGLHEYLRRRGIRVLLLADARRPTVPEVACCLRADHSVADIGQLSRAIAVGLRQLEPGLQIEAPGNAQHHWKGG</sequence>
<dbReference type="InterPro" id="IPR015422">
    <property type="entry name" value="PyrdxlP-dep_Trfase_small"/>
</dbReference>
<evidence type="ECO:0000313" key="1">
    <source>
        <dbReference type="EMBL" id="RIY11010.1"/>
    </source>
</evidence>
<keyword evidence="2" id="KW-1185">Reference proteome</keyword>
<dbReference type="InterPro" id="IPR015424">
    <property type="entry name" value="PyrdxlP-dep_Trfase"/>
</dbReference>
<accession>A0A418R0M2</accession>
<organism evidence="1 2">
    <name type="scientific">Hymenobacter rubripertinctus</name>
    <dbReference type="NCBI Taxonomy" id="2029981"/>
    <lineage>
        <taxon>Bacteria</taxon>
        <taxon>Pseudomonadati</taxon>
        <taxon>Bacteroidota</taxon>
        <taxon>Cytophagia</taxon>
        <taxon>Cytophagales</taxon>
        <taxon>Hymenobacteraceae</taxon>
        <taxon>Hymenobacter</taxon>
    </lineage>
</organism>
<dbReference type="AlphaFoldDB" id="A0A418R0M2"/>
<name>A0A418R0M2_9BACT</name>
<dbReference type="EMBL" id="QYCN01000010">
    <property type="protein sequence ID" value="RIY11010.1"/>
    <property type="molecule type" value="Genomic_DNA"/>
</dbReference>
<dbReference type="Proteomes" id="UP000284250">
    <property type="component" value="Unassembled WGS sequence"/>
</dbReference>
<evidence type="ECO:0000313" key="2">
    <source>
        <dbReference type="Proteomes" id="UP000284250"/>
    </source>
</evidence>
<dbReference type="Gene3D" id="3.90.1150.10">
    <property type="entry name" value="Aspartate Aminotransferase, domain 1"/>
    <property type="match status" value="1"/>
</dbReference>